<dbReference type="PANTHER" id="PTHR14052:SF0">
    <property type="entry name" value="ORIGIN RECOGNITION COMPLEX SUBUNIT 2"/>
    <property type="match status" value="1"/>
</dbReference>
<dbReference type="AlphaFoldDB" id="A0A0T6BDJ9"/>
<dbReference type="Proteomes" id="UP000051574">
    <property type="component" value="Unassembled WGS sequence"/>
</dbReference>
<dbReference type="GO" id="GO:0005664">
    <property type="term" value="C:nuclear origin of replication recognition complex"/>
    <property type="evidence" value="ECO:0007669"/>
    <property type="project" value="UniProtKB-UniRule"/>
</dbReference>
<keyword evidence="3" id="KW-1185">Reference proteome</keyword>
<reference evidence="2 3" key="1">
    <citation type="submission" date="2015-09" db="EMBL/GenBank/DDBJ databases">
        <title>Draft genome of the scarab beetle Oryctes borbonicus.</title>
        <authorList>
            <person name="Meyer J.M."/>
            <person name="Markov G.V."/>
            <person name="Baskaran P."/>
            <person name="Herrmann M."/>
            <person name="Sommer R.J."/>
            <person name="Roedelsperger C."/>
        </authorList>
    </citation>
    <scope>NUCLEOTIDE SEQUENCE [LARGE SCALE GENOMIC DNA]</scope>
    <source>
        <strain evidence="2">OB123</strain>
        <tissue evidence="2">Whole animal</tissue>
    </source>
</reference>
<dbReference type="Pfam" id="PF24882">
    <property type="entry name" value="WHD_ORC2"/>
    <property type="match status" value="1"/>
</dbReference>
<dbReference type="InterPro" id="IPR056773">
    <property type="entry name" value="WHD_ORC2"/>
</dbReference>
<organism evidence="2 3">
    <name type="scientific">Oryctes borbonicus</name>
    <dbReference type="NCBI Taxonomy" id="1629725"/>
    <lineage>
        <taxon>Eukaryota</taxon>
        <taxon>Metazoa</taxon>
        <taxon>Ecdysozoa</taxon>
        <taxon>Arthropoda</taxon>
        <taxon>Hexapoda</taxon>
        <taxon>Insecta</taxon>
        <taxon>Pterygota</taxon>
        <taxon>Neoptera</taxon>
        <taxon>Endopterygota</taxon>
        <taxon>Coleoptera</taxon>
        <taxon>Polyphaga</taxon>
        <taxon>Scarabaeiformia</taxon>
        <taxon>Scarabaeidae</taxon>
        <taxon>Dynastinae</taxon>
        <taxon>Oryctes</taxon>
    </lineage>
</organism>
<proteinExistence type="predicted"/>
<dbReference type="GO" id="GO:0003688">
    <property type="term" value="F:DNA replication origin binding"/>
    <property type="evidence" value="ECO:0007669"/>
    <property type="project" value="UniProtKB-UniRule"/>
</dbReference>
<dbReference type="PANTHER" id="PTHR14052">
    <property type="entry name" value="ORIGIN RECOGNITION COMPLEX SUBUNIT 2"/>
    <property type="match status" value="1"/>
</dbReference>
<evidence type="ECO:0000259" key="1">
    <source>
        <dbReference type="Pfam" id="PF24882"/>
    </source>
</evidence>
<evidence type="ECO:0000313" key="2">
    <source>
        <dbReference type="EMBL" id="KRT85375.1"/>
    </source>
</evidence>
<feature type="non-terminal residue" evidence="2">
    <location>
        <position position="1"/>
    </location>
</feature>
<protein>
    <recommendedName>
        <fullName evidence="1">Origin recognition complex subunit 2 winged-helix domain-containing protein</fullName>
    </recommendedName>
</protein>
<sequence length="133" mass="15258">KFNFAWWDVTSYLPYKDETSFETSMMISKTGSLALSSLRNVFLSLTSNSKGIYLIIAKYQLEHAGQYYQGMLFKDLYSACREAFLVSSDLALRAQLTEFVDHKMVKSKRAMDGAEYLIIPIPNNLLQQFISDQ</sequence>
<name>A0A0T6BDJ9_9SCAR</name>
<accession>A0A0T6BDJ9</accession>
<dbReference type="EMBL" id="LJIG01001565">
    <property type="protein sequence ID" value="KRT85375.1"/>
    <property type="molecule type" value="Genomic_DNA"/>
</dbReference>
<dbReference type="GO" id="GO:0006260">
    <property type="term" value="P:DNA replication"/>
    <property type="evidence" value="ECO:0007669"/>
    <property type="project" value="UniProtKB-UniRule"/>
</dbReference>
<feature type="domain" description="Origin recognition complex subunit 2 winged-helix" evidence="1">
    <location>
        <begin position="65"/>
        <end position="123"/>
    </location>
</feature>
<gene>
    <name evidence="2" type="ORF">AMK59_2969</name>
</gene>
<comment type="caution">
    <text evidence="2">The sequence shown here is derived from an EMBL/GenBank/DDBJ whole genome shotgun (WGS) entry which is preliminary data.</text>
</comment>
<dbReference type="OrthoDB" id="20198at2759"/>
<evidence type="ECO:0000313" key="3">
    <source>
        <dbReference type="Proteomes" id="UP000051574"/>
    </source>
</evidence>
<dbReference type="InterPro" id="IPR007220">
    <property type="entry name" value="ORC2"/>
</dbReference>